<evidence type="ECO:0000313" key="21">
    <source>
        <dbReference type="EMBL" id="KKD35403.1"/>
    </source>
</evidence>
<evidence type="ECO:0000256" key="9">
    <source>
        <dbReference type="ARBA" id="ARBA00022840"/>
    </source>
</evidence>
<dbReference type="RefSeq" id="WP_046281431.1">
    <property type="nucleotide sequence ID" value="NZ_LATL02000112.1"/>
</dbReference>
<evidence type="ECO:0000256" key="5">
    <source>
        <dbReference type="ARBA" id="ARBA00021420"/>
    </source>
</evidence>
<comment type="catalytic activity">
    <reaction evidence="1">
        <text>ATP = 3',5'-cyclic AMP + diphosphate</text>
        <dbReference type="Rhea" id="RHEA:15389"/>
        <dbReference type="ChEBI" id="CHEBI:30616"/>
        <dbReference type="ChEBI" id="CHEBI:33019"/>
        <dbReference type="ChEBI" id="CHEBI:58165"/>
        <dbReference type="EC" id="4.6.1.1"/>
    </reaction>
</comment>
<evidence type="ECO:0000256" key="12">
    <source>
        <dbReference type="ARBA" id="ARBA00022998"/>
    </source>
</evidence>
<keyword evidence="12" id="KW-0115">cAMP biosynthesis</keyword>
<evidence type="ECO:0000256" key="4">
    <source>
        <dbReference type="ARBA" id="ARBA00012201"/>
    </source>
</evidence>
<comment type="subunit">
    <text evidence="17">Homodimer. Can also exist as monomer.</text>
</comment>
<comment type="cofactor">
    <cofactor evidence="2">
        <name>Mg(2+)</name>
        <dbReference type="ChEBI" id="CHEBI:18420"/>
    </cofactor>
</comment>
<evidence type="ECO:0000256" key="17">
    <source>
        <dbReference type="ARBA" id="ARBA00064436"/>
    </source>
</evidence>
<evidence type="ECO:0000313" key="22">
    <source>
        <dbReference type="Proteomes" id="UP000033607"/>
    </source>
</evidence>
<evidence type="ECO:0000256" key="3">
    <source>
        <dbReference type="ARBA" id="ARBA00004141"/>
    </source>
</evidence>
<dbReference type="GO" id="GO:0005886">
    <property type="term" value="C:plasma membrane"/>
    <property type="evidence" value="ECO:0007669"/>
    <property type="project" value="UniProtKB-ARBA"/>
</dbReference>
<evidence type="ECO:0000259" key="20">
    <source>
        <dbReference type="PROSITE" id="PS50125"/>
    </source>
</evidence>
<keyword evidence="7" id="KW-0479">Metal-binding</keyword>
<dbReference type="GO" id="GO:0035556">
    <property type="term" value="P:intracellular signal transduction"/>
    <property type="evidence" value="ECO:0007669"/>
    <property type="project" value="InterPro"/>
</dbReference>
<feature type="transmembrane region" description="Helical" evidence="19">
    <location>
        <begin position="45"/>
        <end position="64"/>
    </location>
</feature>
<proteinExistence type="inferred from homology"/>
<name>A0A0F5Y9E6_9CYAN</name>
<evidence type="ECO:0000256" key="18">
    <source>
        <dbReference type="RuleBase" id="RU000405"/>
    </source>
</evidence>
<feature type="transmembrane region" description="Helical" evidence="19">
    <location>
        <begin position="188"/>
        <end position="207"/>
    </location>
</feature>
<dbReference type="AlphaFoldDB" id="A0A0F5Y9E6"/>
<evidence type="ECO:0000256" key="2">
    <source>
        <dbReference type="ARBA" id="ARBA00001946"/>
    </source>
</evidence>
<dbReference type="Proteomes" id="UP000033607">
    <property type="component" value="Unassembled WGS sequence"/>
</dbReference>
<feature type="transmembrane region" description="Helical" evidence="19">
    <location>
        <begin position="76"/>
        <end position="97"/>
    </location>
</feature>
<evidence type="ECO:0000256" key="10">
    <source>
        <dbReference type="ARBA" id="ARBA00022842"/>
    </source>
</evidence>
<dbReference type="FunFam" id="3.30.70.1230:FF:000033">
    <property type="entry name" value="Adenylate cyclase"/>
    <property type="match status" value="1"/>
</dbReference>
<dbReference type="EC" id="4.6.1.1" evidence="4"/>
<accession>A0A0F5Y9E6</accession>
<dbReference type="InterPro" id="IPR018297">
    <property type="entry name" value="A/G_cyclase_CS"/>
</dbReference>
<evidence type="ECO:0000256" key="15">
    <source>
        <dbReference type="ARBA" id="ARBA00032597"/>
    </source>
</evidence>
<evidence type="ECO:0000256" key="1">
    <source>
        <dbReference type="ARBA" id="ARBA00001593"/>
    </source>
</evidence>
<dbReference type="CDD" id="cd07302">
    <property type="entry name" value="CHD"/>
    <property type="match status" value="1"/>
</dbReference>
<dbReference type="PATRIC" id="fig|1637645.4.peg.2289"/>
<organism evidence="21 22">
    <name type="scientific">Limnoraphis robusta CS-951</name>
    <dbReference type="NCBI Taxonomy" id="1637645"/>
    <lineage>
        <taxon>Bacteria</taxon>
        <taxon>Bacillati</taxon>
        <taxon>Cyanobacteriota</taxon>
        <taxon>Cyanophyceae</taxon>
        <taxon>Oscillatoriophycideae</taxon>
        <taxon>Oscillatoriales</taxon>
        <taxon>Sirenicapillariaceae</taxon>
        <taxon>Limnoraphis</taxon>
    </lineage>
</organism>
<evidence type="ECO:0000256" key="13">
    <source>
        <dbReference type="ARBA" id="ARBA00023136"/>
    </source>
</evidence>
<keyword evidence="10" id="KW-0460">Magnesium</keyword>
<evidence type="ECO:0000256" key="7">
    <source>
        <dbReference type="ARBA" id="ARBA00022723"/>
    </source>
</evidence>
<dbReference type="PROSITE" id="PS00452">
    <property type="entry name" value="GUANYLATE_CYCLASE_1"/>
    <property type="match status" value="1"/>
</dbReference>
<dbReference type="GO" id="GO:0005524">
    <property type="term" value="F:ATP binding"/>
    <property type="evidence" value="ECO:0007669"/>
    <property type="project" value="UniProtKB-KW"/>
</dbReference>
<dbReference type="Gene3D" id="3.30.70.1230">
    <property type="entry name" value="Nucleotide cyclase"/>
    <property type="match status" value="1"/>
</dbReference>
<dbReference type="SUPFAM" id="SSF55073">
    <property type="entry name" value="Nucleotide cyclase"/>
    <property type="match status" value="1"/>
</dbReference>
<keyword evidence="13 19" id="KW-0472">Membrane</keyword>
<comment type="caution">
    <text evidence="21">The sequence shown here is derived from an EMBL/GenBank/DDBJ whole genome shotgun (WGS) entry which is preliminary data.</text>
</comment>
<dbReference type="GO" id="GO:0046872">
    <property type="term" value="F:metal ion binding"/>
    <property type="evidence" value="ECO:0007669"/>
    <property type="project" value="UniProtKB-KW"/>
</dbReference>
<dbReference type="GO" id="GO:0007189">
    <property type="term" value="P:adenylate cyclase-activating G protein-coupled receptor signaling pathway"/>
    <property type="evidence" value="ECO:0007669"/>
    <property type="project" value="TreeGrafter"/>
</dbReference>
<dbReference type="GO" id="GO:0006171">
    <property type="term" value="P:cAMP biosynthetic process"/>
    <property type="evidence" value="ECO:0007669"/>
    <property type="project" value="UniProtKB-KW"/>
</dbReference>
<comment type="similarity">
    <text evidence="18">Belongs to the adenylyl cyclase class-4/guanylyl cyclase family.</text>
</comment>
<protein>
    <recommendedName>
        <fullName evidence="5">Adenylate cyclase</fullName>
        <ecNumber evidence="4">4.6.1.1</ecNumber>
    </recommendedName>
    <alternativeName>
        <fullName evidence="15">ATP pyrophosphate-lyase</fullName>
    </alternativeName>
    <alternativeName>
        <fullName evidence="16">Adenylyl cyclase</fullName>
    </alternativeName>
</protein>
<dbReference type="InterPro" id="IPR029787">
    <property type="entry name" value="Nucleotide_cyclase"/>
</dbReference>
<evidence type="ECO:0000256" key="8">
    <source>
        <dbReference type="ARBA" id="ARBA00022741"/>
    </source>
</evidence>
<evidence type="ECO:0000256" key="16">
    <source>
        <dbReference type="ARBA" id="ARBA00032637"/>
    </source>
</evidence>
<dbReference type="EMBL" id="LATL02000112">
    <property type="protein sequence ID" value="KKD35403.1"/>
    <property type="molecule type" value="Genomic_DNA"/>
</dbReference>
<keyword evidence="11 19" id="KW-1133">Transmembrane helix</keyword>
<keyword evidence="8" id="KW-0547">Nucleotide-binding</keyword>
<dbReference type="SMART" id="SM00044">
    <property type="entry name" value="CYCc"/>
    <property type="match status" value="1"/>
</dbReference>
<dbReference type="Pfam" id="PF00211">
    <property type="entry name" value="Guanylate_cyc"/>
    <property type="match status" value="1"/>
</dbReference>
<keyword evidence="14 18" id="KW-0456">Lyase</keyword>
<evidence type="ECO:0000256" key="11">
    <source>
        <dbReference type="ARBA" id="ARBA00022989"/>
    </source>
</evidence>
<keyword evidence="9" id="KW-0067">ATP-binding</keyword>
<evidence type="ECO:0000256" key="14">
    <source>
        <dbReference type="ARBA" id="ARBA00023239"/>
    </source>
</evidence>
<evidence type="ECO:0000256" key="6">
    <source>
        <dbReference type="ARBA" id="ARBA00022692"/>
    </source>
</evidence>
<feature type="transmembrane region" description="Helical" evidence="19">
    <location>
        <begin position="104"/>
        <end position="122"/>
    </location>
</feature>
<comment type="subcellular location">
    <subcellularLocation>
        <location evidence="3">Membrane</location>
        <topology evidence="3">Multi-pass membrane protein</topology>
    </subcellularLocation>
</comment>
<dbReference type="PANTHER" id="PTHR45627:SF12">
    <property type="entry name" value="ADENYLATE CYCLASE TYPE 2"/>
    <property type="match status" value="1"/>
</dbReference>
<feature type="transmembrane region" description="Helical" evidence="19">
    <location>
        <begin position="142"/>
        <end position="167"/>
    </location>
</feature>
<dbReference type="InterPro" id="IPR001054">
    <property type="entry name" value="A/G_cyclase"/>
</dbReference>
<dbReference type="PANTHER" id="PTHR45627">
    <property type="entry name" value="ADENYLATE CYCLASE TYPE 1"/>
    <property type="match status" value="1"/>
</dbReference>
<dbReference type="OrthoDB" id="456159at2"/>
<dbReference type="PROSITE" id="PS50125">
    <property type="entry name" value="GUANYLATE_CYCLASE_2"/>
    <property type="match status" value="1"/>
</dbReference>
<reference evidence="21 22" key="1">
    <citation type="submission" date="2015-06" db="EMBL/GenBank/DDBJ databases">
        <title>Draft genome assembly of filamentous brackish cyanobacterium Limnoraphis robusta strain CS-951.</title>
        <authorList>
            <person name="Willis A."/>
            <person name="Parks M."/>
            <person name="Burford M.A."/>
        </authorList>
    </citation>
    <scope>NUCLEOTIDE SEQUENCE [LARGE SCALE GENOMIC DNA]</scope>
    <source>
        <strain evidence="21 22">CS-951</strain>
    </source>
</reference>
<sequence>MERLKGDQGFSDFISRRLTALFESPDIRSAPNYEVWRHRFIHQRLSLGVGLAFISYLTFMLSQVNNLLFHPENFKLGWLLTQLSVELGLFLGLLLLPTAIGVRYPGFIFLLLTWLITLSPQIRATLQGLSQPAIIEWPLTFFSLATLIPFCWPLHLIGQVGTFAYYLGTQILLNLEVKFPSDWMTADFLFLYFFWICLISNLSVYLYDRLARAEFNSRRALQAAYEQLQFEQERSETLLLNILPVPIAERLKEKPVTIADNFSNAGVLFGDIVGFTELSGKMPPAELVQLLGKIFSRFDHLADKHNLEKIKTIGDAYMVVAGLPVPQENYAQAIANMALDMQQTIREFNAETGQKFQMRIGIAIGPVVAGVIGMKKFIYDLWGDTVNIASRMESHGIANEIQVTETTYNSIKDEYLFEKRGAILVKGKGEMTTYLLKGKKSSVRPKAESLTVE</sequence>
<keyword evidence="6 19" id="KW-0812">Transmembrane</keyword>
<dbReference type="GO" id="GO:0004016">
    <property type="term" value="F:adenylate cyclase activity"/>
    <property type="evidence" value="ECO:0007669"/>
    <property type="project" value="UniProtKB-EC"/>
</dbReference>
<feature type="domain" description="Guanylate cyclase" evidence="20">
    <location>
        <begin position="266"/>
        <end position="393"/>
    </location>
</feature>
<gene>
    <name evidence="21" type="ORF">WN50_25590</name>
</gene>
<evidence type="ECO:0000256" key="19">
    <source>
        <dbReference type="SAM" id="Phobius"/>
    </source>
</evidence>